<name>L1MGT9_9CORY</name>
<evidence type="ECO:0000256" key="1">
    <source>
        <dbReference type="SAM" id="MobiDB-lite"/>
    </source>
</evidence>
<evidence type="ECO:0000313" key="3">
    <source>
        <dbReference type="Proteomes" id="UP000010445"/>
    </source>
</evidence>
<dbReference type="STRING" id="1035195.HMPREF9997_01361"/>
<evidence type="ECO:0000313" key="2">
    <source>
        <dbReference type="EMBL" id="EKX90146.1"/>
    </source>
</evidence>
<protein>
    <submittedName>
        <fullName evidence="2">Uncharacterized protein</fullName>
    </submittedName>
</protein>
<dbReference type="EMBL" id="AMEM01000018">
    <property type="protein sequence ID" value="EKX90146.1"/>
    <property type="molecule type" value="Genomic_DNA"/>
</dbReference>
<gene>
    <name evidence="2" type="ORF">HMPREF9997_01361</name>
</gene>
<comment type="caution">
    <text evidence="2">The sequence shown here is derived from an EMBL/GenBank/DDBJ whole genome shotgun (WGS) entry which is preliminary data.</text>
</comment>
<dbReference type="AlphaFoldDB" id="L1MGT9"/>
<feature type="region of interest" description="Disordered" evidence="1">
    <location>
        <begin position="1"/>
        <end position="22"/>
    </location>
</feature>
<dbReference type="HOGENOM" id="CLU_3097801_0_0_11"/>
<sequence length="51" mass="5961">MGVPPYTDNQESMFSDARHDHRPHRTEILLRMTDAIALTQSMHEQLQAVKR</sequence>
<reference evidence="2 3" key="1">
    <citation type="submission" date="2012-05" db="EMBL/GenBank/DDBJ databases">
        <authorList>
            <person name="Weinstock G."/>
            <person name="Sodergren E."/>
            <person name="Lobos E.A."/>
            <person name="Fulton L."/>
            <person name="Fulton R."/>
            <person name="Courtney L."/>
            <person name="Fronick C."/>
            <person name="O'Laughlin M."/>
            <person name="Godfrey J."/>
            <person name="Wilson R.M."/>
            <person name="Miner T."/>
            <person name="Farmer C."/>
            <person name="Delehaunty K."/>
            <person name="Cordes M."/>
            <person name="Minx P."/>
            <person name="Tomlinson C."/>
            <person name="Chen J."/>
            <person name="Wollam A."/>
            <person name="Pepin K.H."/>
            <person name="Bhonagiri V."/>
            <person name="Zhang X."/>
            <person name="Suruliraj S."/>
            <person name="Warren W."/>
            <person name="Mitreva M."/>
            <person name="Mardis E.R."/>
            <person name="Wilson R.K."/>
        </authorList>
    </citation>
    <scope>NUCLEOTIDE SEQUENCE [LARGE SCALE GENOMIC DNA]</scope>
    <source>
        <strain evidence="2 3">F0235</strain>
    </source>
</reference>
<dbReference type="Proteomes" id="UP000010445">
    <property type="component" value="Unassembled WGS sequence"/>
</dbReference>
<keyword evidence="3" id="KW-1185">Reference proteome</keyword>
<proteinExistence type="predicted"/>
<organism evidence="2 3">
    <name type="scientific">Corynebacterium durum F0235</name>
    <dbReference type="NCBI Taxonomy" id="1035195"/>
    <lineage>
        <taxon>Bacteria</taxon>
        <taxon>Bacillati</taxon>
        <taxon>Actinomycetota</taxon>
        <taxon>Actinomycetes</taxon>
        <taxon>Mycobacteriales</taxon>
        <taxon>Corynebacteriaceae</taxon>
        <taxon>Corynebacterium</taxon>
    </lineage>
</organism>
<accession>L1MGT9</accession>